<protein>
    <submittedName>
        <fullName evidence="4">Uncharacterized protein</fullName>
    </submittedName>
</protein>
<dbReference type="InterPro" id="IPR002347">
    <property type="entry name" value="SDR_fam"/>
</dbReference>
<dbReference type="EMBL" id="JAULSU010000003">
    <property type="protein sequence ID" value="KAK0624378.1"/>
    <property type="molecule type" value="Genomic_DNA"/>
</dbReference>
<evidence type="ECO:0000313" key="5">
    <source>
        <dbReference type="Proteomes" id="UP001175000"/>
    </source>
</evidence>
<dbReference type="SUPFAM" id="SSF51735">
    <property type="entry name" value="NAD(P)-binding Rossmann-fold domains"/>
    <property type="match status" value="1"/>
</dbReference>
<evidence type="ECO:0000256" key="3">
    <source>
        <dbReference type="ARBA" id="ARBA00023002"/>
    </source>
</evidence>
<keyword evidence="3" id="KW-0560">Oxidoreductase</keyword>
<evidence type="ECO:0000256" key="1">
    <source>
        <dbReference type="ARBA" id="ARBA00006484"/>
    </source>
</evidence>
<sequence>MPKSSFTPNSLPNLAGKTFIVTGGNAGVGKSTVAGLANRGARVYLGARNTDKALEAIQDIKGSLEQPDADIVYLPLDLQSFRSVVEAAQLIKSKETSLYGLVNNAGIMGVPFALTQDGYETQFQTNYLSHWLLTYHLLPLLEATSSSSPIGQVRVVNLTSDGHQRFTVQEGIRFSDPELKNEPAMTRYGHSKLANILHTKQLHRLHGAWLVTAAVHPGHIDTDLNKKATGMVPPAVLRVMVPVMKCAGVLDTQANGALSSLYAVASPEFTDAGAYIVPYAKIGSASDAAMDSALAEKLWSWTAQRLQEWL</sequence>
<dbReference type="PRINTS" id="PR00081">
    <property type="entry name" value="GDHRDH"/>
</dbReference>
<reference evidence="4" key="1">
    <citation type="submission" date="2023-06" db="EMBL/GenBank/DDBJ databases">
        <title>Genome-scale phylogeny and comparative genomics of the fungal order Sordariales.</title>
        <authorList>
            <consortium name="Lawrence Berkeley National Laboratory"/>
            <person name="Hensen N."/>
            <person name="Bonometti L."/>
            <person name="Westerberg I."/>
            <person name="Brannstrom I.O."/>
            <person name="Guillou S."/>
            <person name="Cros-Aarteil S."/>
            <person name="Calhoun S."/>
            <person name="Haridas S."/>
            <person name="Kuo A."/>
            <person name="Mondo S."/>
            <person name="Pangilinan J."/>
            <person name="Riley R."/>
            <person name="Labutti K."/>
            <person name="Andreopoulos B."/>
            <person name="Lipzen A."/>
            <person name="Chen C."/>
            <person name="Yanf M."/>
            <person name="Daum C."/>
            <person name="Ng V."/>
            <person name="Clum A."/>
            <person name="Steindorff A."/>
            <person name="Ohm R."/>
            <person name="Martin F."/>
            <person name="Silar P."/>
            <person name="Natvig D."/>
            <person name="Lalanne C."/>
            <person name="Gautier V."/>
            <person name="Ament-Velasquez S.L."/>
            <person name="Kruys A."/>
            <person name="Hutchinson M.I."/>
            <person name="Powell A.J."/>
            <person name="Barry K."/>
            <person name="Miller A.N."/>
            <person name="Grigoriev I.V."/>
            <person name="Debuchy R."/>
            <person name="Gladieux P."/>
            <person name="Thoren M.H."/>
            <person name="Johannesson H."/>
        </authorList>
    </citation>
    <scope>NUCLEOTIDE SEQUENCE</scope>
    <source>
        <strain evidence="4">CBS 606.72</strain>
    </source>
</reference>
<gene>
    <name evidence="4" type="ORF">B0T14DRAFT_425213</name>
</gene>
<dbReference type="AlphaFoldDB" id="A0AA39WZA5"/>
<keyword evidence="2" id="KW-0521">NADP</keyword>
<evidence type="ECO:0000256" key="2">
    <source>
        <dbReference type="ARBA" id="ARBA00022857"/>
    </source>
</evidence>
<comment type="similarity">
    <text evidence="1">Belongs to the short-chain dehydrogenases/reductases (SDR) family.</text>
</comment>
<evidence type="ECO:0000313" key="4">
    <source>
        <dbReference type="EMBL" id="KAK0624378.1"/>
    </source>
</evidence>
<keyword evidence="5" id="KW-1185">Reference proteome</keyword>
<dbReference type="PANTHER" id="PTHR24320:SF282">
    <property type="entry name" value="WW DOMAIN-CONTAINING OXIDOREDUCTASE"/>
    <property type="match status" value="1"/>
</dbReference>
<dbReference type="GO" id="GO:0016491">
    <property type="term" value="F:oxidoreductase activity"/>
    <property type="evidence" value="ECO:0007669"/>
    <property type="project" value="UniProtKB-KW"/>
</dbReference>
<comment type="caution">
    <text evidence="4">The sequence shown here is derived from an EMBL/GenBank/DDBJ whole genome shotgun (WGS) entry which is preliminary data.</text>
</comment>
<proteinExistence type="inferred from homology"/>
<accession>A0AA39WZA5</accession>
<dbReference type="PANTHER" id="PTHR24320">
    <property type="entry name" value="RETINOL DEHYDROGENASE"/>
    <property type="match status" value="1"/>
</dbReference>
<dbReference type="Gene3D" id="3.40.50.720">
    <property type="entry name" value="NAD(P)-binding Rossmann-like Domain"/>
    <property type="match status" value="1"/>
</dbReference>
<dbReference type="InterPro" id="IPR036291">
    <property type="entry name" value="NAD(P)-bd_dom_sf"/>
</dbReference>
<organism evidence="4 5">
    <name type="scientific">Immersiella caudata</name>
    <dbReference type="NCBI Taxonomy" id="314043"/>
    <lineage>
        <taxon>Eukaryota</taxon>
        <taxon>Fungi</taxon>
        <taxon>Dikarya</taxon>
        <taxon>Ascomycota</taxon>
        <taxon>Pezizomycotina</taxon>
        <taxon>Sordariomycetes</taxon>
        <taxon>Sordariomycetidae</taxon>
        <taxon>Sordariales</taxon>
        <taxon>Lasiosphaeriaceae</taxon>
        <taxon>Immersiella</taxon>
    </lineage>
</organism>
<dbReference type="Proteomes" id="UP001175000">
    <property type="component" value="Unassembled WGS sequence"/>
</dbReference>
<name>A0AA39WZA5_9PEZI</name>
<dbReference type="Pfam" id="PF00106">
    <property type="entry name" value="adh_short"/>
    <property type="match status" value="1"/>
</dbReference>